<evidence type="ECO:0000256" key="1">
    <source>
        <dbReference type="ARBA" id="ARBA00022741"/>
    </source>
</evidence>
<dbReference type="InterPro" id="IPR027417">
    <property type="entry name" value="P-loop_NTPase"/>
</dbReference>
<evidence type="ECO:0000313" key="5">
    <source>
        <dbReference type="Proteomes" id="UP000824469"/>
    </source>
</evidence>
<organism evidence="4 5">
    <name type="scientific">Taxus chinensis</name>
    <name type="common">Chinese yew</name>
    <name type="synonym">Taxus wallichiana var. chinensis</name>
    <dbReference type="NCBI Taxonomy" id="29808"/>
    <lineage>
        <taxon>Eukaryota</taxon>
        <taxon>Viridiplantae</taxon>
        <taxon>Streptophyta</taxon>
        <taxon>Embryophyta</taxon>
        <taxon>Tracheophyta</taxon>
        <taxon>Spermatophyta</taxon>
        <taxon>Pinopsida</taxon>
        <taxon>Pinidae</taxon>
        <taxon>Conifers II</taxon>
        <taxon>Cupressales</taxon>
        <taxon>Taxaceae</taxon>
        <taxon>Taxus</taxon>
    </lineage>
</organism>
<accession>A0AA38CCQ3</accession>
<keyword evidence="2" id="KW-0067">ATP-binding</keyword>
<protein>
    <submittedName>
        <fullName evidence="4">Uncharacterized protein</fullName>
    </submittedName>
</protein>
<gene>
    <name evidence="4" type="ORF">KI387_030818</name>
</gene>
<dbReference type="Proteomes" id="UP000824469">
    <property type="component" value="Unassembled WGS sequence"/>
</dbReference>
<evidence type="ECO:0000256" key="3">
    <source>
        <dbReference type="SAM" id="MobiDB-lite"/>
    </source>
</evidence>
<dbReference type="PANTHER" id="PTHR45644:SF39">
    <property type="entry name" value="AAA-TYPE ATPASE FAMILY PROTEIN-RELATED"/>
    <property type="match status" value="1"/>
</dbReference>
<reference evidence="4 5" key="1">
    <citation type="journal article" date="2021" name="Nat. Plants">
        <title>The Taxus genome provides insights into paclitaxel biosynthesis.</title>
        <authorList>
            <person name="Xiong X."/>
            <person name="Gou J."/>
            <person name="Liao Q."/>
            <person name="Li Y."/>
            <person name="Zhou Q."/>
            <person name="Bi G."/>
            <person name="Li C."/>
            <person name="Du R."/>
            <person name="Wang X."/>
            <person name="Sun T."/>
            <person name="Guo L."/>
            <person name="Liang H."/>
            <person name="Lu P."/>
            <person name="Wu Y."/>
            <person name="Zhang Z."/>
            <person name="Ro D.K."/>
            <person name="Shang Y."/>
            <person name="Huang S."/>
            <person name="Yan J."/>
        </authorList>
    </citation>
    <scope>NUCLEOTIDE SEQUENCE [LARGE SCALE GENOMIC DNA]</scope>
    <source>
        <strain evidence="4">Ta-2019</strain>
    </source>
</reference>
<proteinExistence type="predicted"/>
<dbReference type="PANTHER" id="PTHR45644">
    <property type="entry name" value="AAA ATPASE, PUTATIVE (AFU_ORTHOLOGUE AFUA_2G12920)-RELATED-RELATED"/>
    <property type="match status" value="1"/>
</dbReference>
<dbReference type="AlphaFoldDB" id="A0AA38CCQ3"/>
<sequence>MQTIVLNLPNGDGNYLLDVSSTEAWPGMSLLSSSPARTISSPWAIPILLAPTAGNDVDIKQGIYSAKLVPPCIEAGETNRKGRHIGADIMSCSCTACSVERAFIEYQIKQSIVQGENSVTFDNFPYYLGQNTKCLLIESTIIHLKHKAFANHTIELHNRSPRLLLSGPAGTEIYQEMLVKALANHFGAKLFIFDISPMHTALFAEDTELQKIDQRPVTEKPIDNWRSSMSSTTKALFSFHQGTASNSQAMPKQEALAAPCLSDATAASEQNSFQRGNPMKNAKIHPDHKSPQAPLWPSSWQLCGWLPAVPPFIHLFFKVLTKKSQNSPTILLMKNVEKLIIDNLDMYAVLKSNLTNLAEGIVVICSHTQDDDIKEMDNFGRLKQINEPSELLSDLFQNEVNIQIPQDEALLADWKHMSQYEVERHKVMEKSTHRI</sequence>
<feature type="non-terminal residue" evidence="4">
    <location>
        <position position="1"/>
    </location>
</feature>
<keyword evidence="5" id="KW-1185">Reference proteome</keyword>
<comment type="caution">
    <text evidence="4">The sequence shown here is derived from an EMBL/GenBank/DDBJ whole genome shotgun (WGS) entry which is preliminary data.</text>
</comment>
<dbReference type="GO" id="GO:0005524">
    <property type="term" value="F:ATP binding"/>
    <property type="evidence" value="ECO:0007669"/>
    <property type="project" value="UniProtKB-KW"/>
</dbReference>
<dbReference type="GO" id="GO:0005741">
    <property type="term" value="C:mitochondrial outer membrane"/>
    <property type="evidence" value="ECO:0007669"/>
    <property type="project" value="TreeGrafter"/>
</dbReference>
<feature type="region of interest" description="Disordered" evidence="3">
    <location>
        <begin position="269"/>
        <end position="290"/>
    </location>
</feature>
<name>A0AA38CCQ3_TAXCH</name>
<dbReference type="InterPro" id="IPR051701">
    <property type="entry name" value="Mito_OM_Translocase_MSP1"/>
</dbReference>
<dbReference type="SUPFAM" id="SSF52540">
    <property type="entry name" value="P-loop containing nucleoside triphosphate hydrolases"/>
    <property type="match status" value="1"/>
</dbReference>
<keyword evidence="1" id="KW-0547">Nucleotide-binding</keyword>
<dbReference type="EMBL" id="JAHRHJ020000010">
    <property type="protein sequence ID" value="KAH9299136.1"/>
    <property type="molecule type" value="Genomic_DNA"/>
</dbReference>
<evidence type="ECO:0000256" key="2">
    <source>
        <dbReference type="ARBA" id="ARBA00022840"/>
    </source>
</evidence>
<evidence type="ECO:0000313" key="4">
    <source>
        <dbReference type="EMBL" id="KAH9299136.1"/>
    </source>
</evidence>